<proteinExistence type="predicted"/>
<gene>
    <name evidence="1" type="ORF">GWR20_15880</name>
</gene>
<comment type="caution">
    <text evidence="1">The sequence shown here is derived from an EMBL/GenBank/DDBJ whole genome shotgun (WGS) entry which is preliminary data.</text>
</comment>
<name>A0A7K3LE41_9MYCO</name>
<dbReference type="Proteomes" id="UP000466523">
    <property type="component" value="Unassembled WGS sequence"/>
</dbReference>
<evidence type="ECO:0000313" key="2">
    <source>
        <dbReference type="Proteomes" id="UP000466523"/>
    </source>
</evidence>
<accession>A0A7K3LE41</accession>
<protein>
    <submittedName>
        <fullName evidence="1">Uncharacterized protein</fullName>
    </submittedName>
</protein>
<organism evidence="1 2">
    <name type="scientific">Mycolicibacter kumamotonensis</name>
    <dbReference type="NCBI Taxonomy" id="354243"/>
    <lineage>
        <taxon>Bacteria</taxon>
        <taxon>Bacillati</taxon>
        <taxon>Actinomycetota</taxon>
        <taxon>Actinomycetes</taxon>
        <taxon>Mycobacteriales</taxon>
        <taxon>Mycobacteriaceae</taxon>
        <taxon>Mycolicibacter</taxon>
    </lineage>
</organism>
<dbReference type="AlphaFoldDB" id="A0A7K3LE41"/>
<dbReference type="EMBL" id="JAACYR010000057">
    <property type="protein sequence ID" value="NDJ90617.1"/>
    <property type="molecule type" value="Genomic_DNA"/>
</dbReference>
<sequence>MPKENRVPTESLSRRTFLRGAACSVPLIGAALAVPAAPAEPGADSCADLAGLVDDCAVQLPEEFSWTSFSTTAVAGGTNYSILFNTRITPGPPVPAAATGYRIDSLNIAGRKRDGTPFLLAPSIGERDPRPIWVRSDSSLGFVLDVPWTAGELVRSFDYTYNVVYLNGASEIQTCTYRTAIKLAENEMLAGGVGSVTFSPPRLASCAG</sequence>
<evidence type="ECO:0000313" key="1">
    <source>
        <dbReference type="EMBL" id="NDJ90617.1"/>
    </source>
</evidence>
<dbReference type="PROSITE" id="PS51318">
    <property type="entry name" value="TAT"/>
    <property type="match status" value="1"/>
</dbReference>
<reference evidence="1 2" key="1">
    <citation type="submission" date="2020-01" db="EMBL/GenBank/DDBJ databases">
        <authorList>
            <person name="Sanchez-Estrada R."/>
            <person name="Gonzalez-Y-Merchand J.A."/>
            <person name="Rivera-Gutierrez S."/>
        </authorList>
    </citation>
    <scope>NUCLEOTIDE SEQUENCE [LARGE SCALE GENOMIC DNA]</scope>
    <source>
        <strain evidence="1 2">CST 7247</strain>
    </source>
</reference>
<dbReference type="OrthoDB" id="4710178at2"/>
<dbReference type="InterPro" id="IPR006311">
    <property type="entry name" value="TAT_signal"/>
</dbReference>